<dbReference type="InterPro" id="IPR011009">
    <property type="entry name" value="Kinase-like_dom_sf"/>
</dbReference>
<evidence type="ECO:0000256" key="3">
    <source>
        <dbReference type="ARBA" id="ARBA00022741"/>
    </source>
</evidence>
<keyword evidence="2" id="KW-0808">Transferase</keyword>
<reference evidence="8 9" key="1">
    <citation type="journal article" date="2018" name="IMA Fungus">
        <title>IMA Genome-F 9: Draft genome sequence of Annulohypoxylon stygium, Aspergillus mulundensis, Berkeleyomyces basicola (syn. Thielaviopsis basicola), Ceratocystis smalleyi, two Cercospora beticola strains, Coleophoma cylindrospora, Fusarium fracticaudum, Phialophora cf. hyalina, and Morchella septimelata.</title>
        <authorList>
            <person name="Wingfield B.D."/>
            <person name="Bills G.F."/>
            <person name="Dong Y."/>
            <person name="Huang W."/>
            <person name="Nel W.J."/>
            <person name="Swalarsk-Parry B.S."/>
            <person name="Vaghefi N."/>
            <person name="Wilken P.M."/>
            <person name="An Z."/>
            <person name="de Beer Z.W."/>
            <person name="De Vos L."/>
            <person name="Chen L."/>
            <person name="Duong T.A."/>
            <person name="Gao Y."/>
            <person name="Hammerbacher A."/>
            <person name="Kikkert J.R."/>
            <person name="Li Y."/>
            <person name="Li H."/>
            <person name="Li K."/>
            <person name="Li Q."/>
            <person name="Liu X."/>
            <person name="Ma X."/>
            <person name="Naidoo K."/>
            <person name="Pethybridge S.J."/>
            <person name="Sun J."/>
            <person name="Steenkamp E.T."/>
            <person name="van der Nest M.A."/>
            <person name="van Wyk S."/>
            <person name="Wingfield M.J."/>
            <person name="Xiong C."/>
            <person name="Yue Q."/>
            <person name="Zhang X."/>
        </authorList>
    </citation>
    <scope>NUCLEOTIDE SEQUENCE [LARGE SCALE GENOMIC DNA]</scope>
    <source>
        <strain evidence="8 9">BP5796</strain>
    </source>
</reference>
<dbReference type="GO" id="GO:0016301">
    <property type="term" value="F:kinase activity"/>
    <property type="evidence" value="ECO:0007669"/>
    <property type="project" value="UniProtKB-KW"/>
</dbReference>
<comment type="similarity">
    <text evidence="1">Belongs to the methylthioribose kinase family.</text>
</comment>
<dbReference type="PANTHER" id="PTHR34273">
    <property type="entry name" value="METHYLTHIORIBOSE KINASE"/>
    <property type="match status" value="1"/>
</dbReference>
<keyword evidence="5" id="KW-0067">ATP-binding</keyword>
<evidence type="ECO:0000313" key="9">
    <source>
        <dbReference type="Proteomes" id="UP000256328"/>
    </source>
</evidence>
<organism evidence="8 9">
    <name type="scientific">Coleophoma crateriformis</name>
    <dbReference type="NCBI Taxonomy" id="565419"/>
    <lineage>
        <taxon>Eukaryota</taxon>
        <taxon>Fungi</taxon>
        <taxon>Dikarya</taxon>
        <taxon>Ascomycota</taxon>
        <taxon>Pezizomycotina</taxon>
        <taxon>Leotiomycetes</taxon>
        <taxon>Helotiales</taxon>
        <taxon>Dermateaceae</taxon>
        <taxon>Coleophoma</taxon>
    </lineage>
</organism>
<dbReference type="InterPro" id="IPR002575">
    <property type="entry name" value="Aminoglycoside_PTrfase"/>
</dbReference>
<keyword evidence="4" id="KW-0418">Kinase</keyword>
<dbReference type="EMBL" id="PDLN01000001">
    <property type="protein sequence ID" value="RDW94740.1"/>
    <property type="molecule type" value="Genomic_DNA"/>
</dbReference>
<evidence type="ECO:0000256" key="5">
    <source>
        <dbReference type="ARBA" id="ARBA00022840"/>
    </source>
</evidence>
<proteinExistence type="inferred from homology"/>
<dbReference type="PANTHER" id="PTHR34273:SF2">
    <property type="entry name" value="METHYLTHIORIBOSE KINASE"/>
    <property type="match status" value="1"/>
</dbReference>
<keyword evidence="3" id="KW-0547">Nucleotide-binding</keyword>
<feature type="compositionally biased region" description="Low complexity" evidence="6">
    <location>
        <begin position="389"/>
        <end position="403"/>
    </location>
</feature>
<dbReference type="Gene3D" id="3.30.200.20">
    <property type="entry name" value="Phosphorylase Kinase, domain 1"/>
    <property type="match status" value="1"/>
</dbReference>
<evidence type="ECO:0000259" key="7">
    <source>
        <dbReference type="Pfam" id="PF01636"/>
    </source>
</evidence>
<sequence>MAAADPIAASVQDVLKDGPYACSNLVKLTGGTANFVYRATLDNPLPDGSSTIVIKHTEGYVALSPTFNLTSTRCEFEQAVLTALGQLAPSTHADITVLTPHLYHFDVETNTQVYTDLPASTDLKTYCLTHSLNPQECTRLGNSLGIWAKHFHTWGAAPEQAGVREIMKRNTAMRDLKFQINYSRLLERIESFPDLLESSRALFEEIGKEIRLEVDGGQGTLIHGDFWSGNVILPNAPFPASLDTPLKTFIIDWELSHIGSIAFDLGQMFAELFELKHFKNIDAGAELIAAFMQGYGPLPRDLAFRTAVHFGTHLICWGSSVQGWGTKEQVEKVVEIGRGCVTRAWAGDRECEQKRVRDRWISYLLANSLDLLKCYENPYQPSKRSPWPGVTSSSDAVVSDAGV</sequence>
<dbReference type="SUPFAM" id="SSF56112">
    <property type="entry name" value="Protein kinase-like (PK-like)"/>
    <property type="match status" value="1"/>
</dbReference>
<dbReference type="OrthoDB" id="25129at2759"/>
<evidence type="ECO:0000256" key="4">
    <source>
        <dbReference type="ARBA" id="ARBA00022777"/>
    </source>
</evidence>
<dbReference type="AlphaFoldDB" id="A0A3D8T867"/>
<comment type="caution">
    <text evidence="8">The sequence shown here is derived from an EMBL/GenBank/DDBJ whole genome shotgun (WGS) entry which is preliminary data.</text>
</comment>
<gene>
    <name evidence="8" type="ORF">BP5796_00503</name>
</gene>
<evidence type="ECO:0000256" key="1">
    <source>
        <dbReference type="ARBA" id="ARBA00010165"/>
    </source>
</evidence>
<feature type="domain" description="Aminoglycoside phosphotransferase" evidence="7">
    <location>
        <begin position="67"/>
        <end position="303"/>
    </location>
</feature>
<dbReference type="Pfam" id="PF01636">
    <property type="entry name" value="APH"/>
    <property type="match status" value="1"/>
</dbReference>
<protein>
    <recommendedName>
        <fullName evidence="7">Aminoglycoside phosphotransferase domain-containing protein</fullName>
    </recommendedName>
</protein>
<dbReference type="GO" id="GO:0005524">
    <property type="term" value="F:ATP binding"/>
    <property type="evidence" value="ECO:0007669"/>
    <property type="project" value="UniProtKB-KW"/>
</dbReference>
<feature type="region of interest" description="Disordered" evidence="6">
    <location>
        <begin position="380"/>
        <end position="403"/>
    </location>
</feature>
<keyword evidence="9" id="KW-1185">Reference proteome</keyword>
<evidence type="ECO:0000313" key="8">
    <source>
        <dbReference type="EMBL" id="RDW94740.1"/>
    </source>
</evidence>
<evidence type="ECO:0000256" key="2">
    <source>
        <dbReference type="ARBA" id="ARBA00022679"/>
    </source>
</evidence>
<evidence type="ECO:0000256" key="6">
    <source>
        <dbReference type="SAM" id="MobiDB-lite"/>
    </source>
</evidence>
<dbReference type="Gene3D" id="3.90.1200.10">
    <property type="match status" value="1"/>
</dbReference>
<accession>A0A3D8T867</accession>
<name>A0A3D8T867_9HELO</name>
<dbReference type="Proteomes" id="UP000256328">
    <property type="component" value="Unassembled WGS sequence"/>
</dbReference>